<dbReference type="Proteomes" id="UP001407405">
    <property type="component" value="Unassembled WGS sequence"/>
</dbReference>
<reference evidence="2 3" key="1">
    <citation type="submission" date="2024-04" db="EMBL/GenBank/DDBJ databases">
        <title>Genome sequencing and metabolic network reconstruction of aminoacids and betaine degradation by Anoxynatronum sibiricum.</title>
        <authorList>
            <person name="Detkova E.N."/>
            <person name="Boltjanskaja Y.V."/>
            <person name="Mardanov A.V."/>
            <person name="Kevbrin V."/>
        </authorList>
    </citation>
    <scope>NUCLEOTIDE SEQUENCE [LARGE SCALE GENOMIC DNA]</scope>
    <source>
        <strain evidence="2 3">Z-7981</strain>
    </source>
</reference>
<feature type="transmembrane region" description="Helical" evidence="1">
    <location>
        <begin position="29"/>
        <end position="51"/>
    </location>
</feature>
<keyword evidence="1" id="KW-1133">Transmembrane helix</keyword>
<dbReference type="RefSeq" id="WP_343186364.1">
    <property type="nucleotide sequence ID" value="NZ_JBCITM010000011.1"/>
</dbReference>
<accession>A0ABU9VV70</accession>
<proteinExistence type="predicted"/>
<evidence type="ECO:0000256" key="1">
    <source>
        <dbReference type="SAM" id="Phobius"/>
    </source>
</evidence>
<keyword evidence="1" id="KW-0472">Membrane</keyword>
<organism evidence="2 3">
    <name type="scientific">Anoxynatronum sibiricum</name>
    <dbReference type="NCBI Taxonomy" id="210623"/>
    <lineage>
        <taxon>Bacteria</taxon>
        <taxon>Bacillati</taxon>
        <taxon>Bacillota</taxon>
        <taxon>Clostridia</taxon>
        <taxon>Eubacteriales</taxon>
        <taxon>Clostridiaceae</taxon>
        <taxon>Anoxynatronum</taxon>
    </lineage>
</organism>
<protein>
    <submittedName>
        <fullName evidence="2">Uncharacterized protein</fullName>
    </submittedName>
</protein>
<keyword evidence="3" id="KW-1185">Reference proteome</keyword>
<comment type="caution">
    <text evidence="2">The sequence shown here is derived from an EMBL/GenBank/DDBJ whole genome shotgun (WGS) entry which is preliminary data.</text>
</comment>
<evidence type="ECO:0000313" key="3">
    <source>
        <dbReference type="Proteomes" id="UP001407405"/>
    </source>
</evidence>
<dbReference type="EMBL" id="JBCITM010000011">
    <property type="protein sequence ID" value="MEN1761046.1"/>
    <property type="molecule type" value="Genomic_DNA"/>
</dbReference>
<keyword evidence="1" id="KW-0812">Transmembrane</keyword>
<name>A0ABU9VV70_9CLOT</name>
<evidence type="ECO:0000313" key="2">
    <source>
        <dbReference type="EMBL" id="MEN1761046.1"/>
    </source>
</evidence>
<gene>
    <name evidence="2" type="ORF">AAIG11_11200</name>
</gene>
<sequence length="123" mass="14069">MNHHNTVDKPIKSDALPSQLEPIATKSKFYPLLAGVLIALMIINSIAVILLHRQQQQQALWFQQFMLDAETTSIRQYEELEILQETVADLYAQMTGQQQLLQEADGWLSELAAENELLKKKLH</sequence>